<dbReference type="SMART" id="SM00849">
    <property type="entry name" value="Lactamase_B"/>
    <property type="match status" value="1"/>
</dbReference>
<dbReference type="InterPro" id="IPR055132">
    <property type="entry name" value="RNase_J_b_CASP"/>
</dbReference>
<keyword evidence="2" id="KW-0378">Hydrolase</keyword>
<dbReference type="Proteomes" id="UP000724148">
    <property type="component" value="Unassembled WGS sequence"/>
</dbReference>
<keyword evidence="2" id="KW-0269">Exonuclease</keyword>
<sequence>MKTRIAPRRGFVQRRQPAEGHPPSAFRAPQAVREFRHGKEGVLRVVPLGGLEEVGRNAMFLEYGDDILVIDLGLQFPEENMPGIDFIIPNASYLRENKHKIRGVIITHAHYDHIGAIPYIVPNIGNPTLYAMPLTRAIILKRQEDFKHMGDINVEQVTTKSVLRLGVFTVEFFHVNHNIPDTVGVAIRTPVGIICHTADFKFDNNPTGDVPADYAKMASLSSEGVLLLMSDSTGAERPGHSISEATIQENLEEIFQHSKGRIIAATFASLVSRIQQLITLAERFDRKVAIEGYSMKSNVAIAQQLGYLKIKKGTLVDVRDIENYPPNRILVIGTGAQGESGAVLMRIAQREHRFIRFEDGDTVIFSSSVVPGNERTVQSLKDIIYRQGAKVYHYGMMDIHSGGHAQQED</sequence>
<dbReference type="PANTHER" id="PTHR43694:SF1">
    <property type="entry name" value="RIBONUCLEASE J"/>
    <property type="match status" value="1"/>
</dbReference>
<gene>
    <name evidence="6" type="ORF">HYT40_01180</name>
</gene>
<evidence type="ECO:0000259" key="5">
    <source>
        <dbReference type="SMART" id="SM00849"/>
    </source>
</evidence>
<evidence type="ECO:0000313" key="7">
    <source>
        <dbReference type="Proteomes" id="UP000724148"/>
    </source>
</evidence>
<dbReference type="PANTHER" id="PTHR43694">
    <property type="entry name" value="RIBONUCLEASE J"/>
    <property type="match status" value="1"/>
</dbReference>
<dbReference type="GO" id="GO:0003723">
    <property type="term" value="F:RNA binding"/>
    <property type="evidence" value="ECO:0007669"/>
    <property type="project" value="UniProtKB-KW"/>
</dbReference>
<feature type="non-terminal residue" evidence="6">
    <location>
        <position position="409"/>
    </location>
</feature>
<dbReference type="InterPro" id="IPR042173">
    <property type="entry name" value="RNase_J_2"/>
</dbReference>
<evidence type="ECO:0000256" key="3">
    <source>
        <dbReference type="ARBA" id="ARBA00022884"/>
    </source>
</evidence>
<feature type="domain" description="Metallo-beta-lactamase" evidence="5">
    <location>
        <begin position="55"/>
        <end position="257"/>
    </location>
</feature>
<protein>
    <submittedName>
        <fullName evidence="6">Ribonuclease J</fullName>
    </submittedName>
</protein>
<accession>A0A931SB59</accession>
<dbReference type="Gene3D" id="3.60.15.10">
    <property type="entry name" value="Ribonuclease Z/Hydroxyacylglutathione hydrolase-like"/>
    <property type="match status" value="1"/>
</dbReference>
<dbReference type="InterPro" id="IPR036866">
    <property type="entry name" value="RibonucZ/Hydroxyglut_hydro"/>
</dbReference>
<evidence type="ECO:0000313" key="6">
    <source>
        <dbReference type="EMBL" id="MBI2096753.1"/>
    </source>
</evidence>
<dbReference type="Pfam" id="PF00753">
    <property type="entry name" value="Lactamase_B"/>
    <property type="match status" value="1"/>
</dbReference>
<comment type="caution">
    <text evidence="6">The sequence shown here is derived from an EMBL/GenBank/DDBJ whole genome shotgun (WGS) entry which is preliminary data.</text>
</comment>
<dbReference type="InterPro" id="IPR001279">
    <property type="entry name" value="Metallo-B-lactamas"/>
</dbReference>
<proteinExistence type="predicted"/>
<dbReference type="GO" id="GO:0004527">
    <property type="term" value="F:exonuclease activity"/>
    <property type="evidence" value="ECO:0007669"/>
    <property type="project" value="UniProtKB-KW"/>
</dbReference>
<reference evidence="6" key="1">
    <citation type="submission" date="2020-07" db="EMBL/GenBank/DDBJ databases">
        <title>Huge and variable diversity of episymbiotic CPR bacteria and DPANN archaea in groundwater ecosystems.</title>
        <authorList>
            <person name="He C.Y."/>
            <person name="Keren R."/>
            <person name="Whittaker M."/>
            <person name="Farag I.F."/>
            <person name="Doudna J."/>
            <person name="Cate J.H.D."/>
            <person name="Banfield J.F."/>
        </authorList>
    </citation>
    <scope>NUCLEOTIDE SEQUENCE</scope>
    <source>
        <strain evidence="6">NC_groundwater_193_Ag_S-0.1um_51_7</strain>
    </source>
</reference>
<dbReference type="CDD" id="cd07714">
    <property type="entry name" value="RNaseJ_MBL-fold"/>
    <property type="match status" value="1"/>
</dbReference>
<feature type="region of interest" description="Disordered" evidence="4">
    <location>
        <begin position="1"/>
        <end position="25"/>
    </location>
</feature>
<dbReference type="Pfam" id="PF22505">
    <property type="entry name" value="RNase_J_b_CASP"/>
    <property type="match status" value="1"/>
</dbReference>
<keyword evidence="3" id="KW-0694">RNA-binding</keyword>
<name>A0A931SB59_9BACT</name>
<dbReference type="Gene3D" id="3.40.50.10710">
    <property type="entry name" value="Metallo-hydrolase/oxidoreductase"/>
    <property type="match status" value="1"/>
</dbReference>
<evidence type="ECO:0000256" key="1">
    <source>
        <dbReference type="ARBA" id="ARBA00022722"/>
    </source>
</evidence>
<evidence type="ECO:0000256" key="4">
    <source>
        <dbReference type="SAM" id="MobiDB-lite"/>
    </source>
</evidence>
<keyword evidence="1" id="KW-0540">Nuclease</keyword>
<dbReference type="AlphaFoldDB" id="A0A931SB59"/>
<evidence type="ECO:0000256" key="2">
    <source>
        <dbReference type="ARBA" id="ARBA00022839"/>
    </source>
</evidence>
<organism evidence="6 7">
    <name type="scientific">Candidatus Sungiibacteriota bacterium</name>
    <dbReference type="NCBI Taxonomy" id="2750080"/>
    <lineage>
        <taxon>Bacteria</taxon>
        <taxon>Candidatus Sungiibacteriota</taxon>
    </lineage>
</organism>
<dbReference type="EMBL" id="JACOZA010000029">
    <property type="protein sequence ID" value="MBI2096753.1"/>
    <property type="molecule type" value="Genomic_DNA"/>
</dbReference>
<dbReference type="SUPFAM" id="SSF56281">
    <property type="entry name" value="Metallo-hydrolase/oxidoreductase"/>
    <property type="match status" value="1"/>
</dbReference>